<evidence type="ECO:0000313" key="3">
    <source>
        <dbReference type="EMBL" id="KAF5833328.1"/>
    </source>
</evidence>
<evidence type="ECO:0000256" key="2">
    <source>
        <dbReference type="SAM" id="SignalP"/>
    </source>
</evidence>
<evidence type="ECO:0008006" key="5">
    <source>
        <dbReference type="Google" id="ProtNLM"/>
    </source>
</evidence>
<feature type="chain" id="PRO_5045557902" description="Secreted protein" evidence="2">
    <location>
        <begin position="21"/>
        <end position="97"/>
    </location>
</feature>
<feature type="signal peptide" evidence="2">
    <location>
        <begin position="1"/>
        <end position="20"/>
    </location>
</feature>
<keyword evidence="2" id="KW-0732">Signal</keyword>
<evidence type="ECO:0000256" key="1">
    <source>
        <dbReference type="SAM" id="MobiDB-lite"/>
    </source>
</evidence>
<accession>A0ABQ7GFE1</accession>
<feature type="compositionally biased region" description="Low complexity" evidence="1">
    <location>
        <begin position="27"/>
        <end position="51"/>
    </location>
</feature>
<proteinExistence type="predicted"/>
<dbReference type="Proteomes" id="UP000815325">
    <property type="component" value="Unassembled WGS sequence"/>
</dbReference>
<sequence>MMCTKMILALSLLTWRARRAAQGLMQPASRRPSTTTTGASPAPFAAVPPAASQKDAGKEAAAPERTLPPHVGCLLSLFGRVRRNVMWRNGFTLCNVI</sequence>
<organism evidence="3 4">
    <name type="scientific">Dunaliella salina</name>
    <name type="common">Green alga</name>
    <name type="synonym">Protococcus salinus</name>
    <dbReference type="NCBI Taxonomy" id="3046"/>
    <lineage>
        <taxon>Eukaryota</taxon>
        <taxon>Viridiplantae</taxon>
        <taxon>Chlorophyta</taxon>
        <taxon>core chlorophytes</taxon>
        <taxon>Chlorophyceae</taxon>
        <taxon>CS clade</taxon>
        <taxon>Chlamydomonadales</taxon>
        <taxon>Dunaliellaceae</taxon>
        <taxon>Dunaliella</taxon>
    </lineage>
</organism>
<evidence type="ECO:0000313" key="4">
    <source>
        <dbReference type="Proteomes" id="UP000815325"/>
    </source>
</evidence>
<reference evidence="3" key="1">
    <citation type="submission" date="2017-08" db="EMBL/GenBank/DDBJ databases">
        <authorList>
            <person name="Polle J.E."/>
            <person name="Barry K."/>
            <person name="Cushman J."/>
            <person name="Schmutz J."/>
            <person name="Tran D."/>
            <person name="Hathwaick L.T."/>
            <person name="Yim W.C."/>
            <person name="Jenkins J."/>
            <person name="Mckie-Krisberg Z.M."/>
            <person name="Prochnik S."/>
            <person name="Lindquist E."/>
            <person name="Dockter R.B."/>
            <person name="Adam C."/>
            <person name="Molina H."/>
            <person name="Bunkerborg J."/>
            <person name="Jin E."/>
            <person name="Buchheim M."/>
            <person name="Magnuson J."/>
        </authorList>
    </citation>
    <scope>NUCLEOTIDE SEQUENCE</scope>
    <source>
        <strain evidence="3">CCAP 19/18</strain>
    </source>
</reference>
<dbReference type="EMBL" id="MU069817">
    <property type="protein sequence ID" value="KAF5833328.1"/>
    <property type="molecule type" value="Genomic_DNA"/>
</dbReference>
<keyword evidence="4" id="KW-1185">Reference proteome</keyword>
<gene>
    <name evidence="3" type="ORF">DUNSADRAFT_10408</name>
</gene>
<feature type="region of interest" description="Disordered" evidence="1">
    <location>
        <begin position="23"/>
        <end position="63"/>
    </location>
</feature>
<name>A0ABQ7GFE1_DUNSA</name>
<protein>
    <recommendedName>
        <fullName evidence="5">Secreted protein</fullName>
    </recommendedName>
</protein>
<comment type="caution">
    <text evidence="3">The sequence shown here is derived from an EMBL/GenBank/DDBJ whole genome shotgun (WGS) entry which is preliminary data.</text>
</comment>